<dbReference type="OrthoDB" id="5465469at2"/>
<comment type="caution">
    <text evidence="1">The sequence shown here is derived from an EMBL/GenBank/DDBJ whole genome shotgun (WGS) entry which is preliminary data.</text>
</comment>
<dbReference type="AlphaFoldDB" id="A0A4Y9F5J7"/>
<dbReference type="EMBL" id="SPQC01000006">
    <property type="protein sequence ID" value="TFU23637.1"/>
    <property type="molecule type" value="Genomic_DNA"/>
</dbReference>
<dbReference type="Proteomes" id="UP000297951">
    <property type="component" value="Unassembled WGS sequence"/>
</dbReference>
<reference evidence="1 2" key="1">
    <citation type="submission" date="2019-03" db="EMBL/GenBank/DDBJ databases">
        <title>Diversity of the mouse oral microbiome.</title>
        <authorList>
            <person name="Joseph S."/>
            <person name="Aduse-Opoku J."/>
            <person name="Curtis M."/>
            <person name="Wade W."/>
            <person name="Hashim A."/>
        </authorList>
    </citation>
    <scope>NUCLEOTIDE SEQUENCE [LARGE SCALE GENOMIC DNA]</scope>
    <source>
        <strain evidence="2">irhom_31</strain>
    </source>
</reference>
<dbReference type="RefSeq" id="WP_135011456.1">
    <property type="nucleotide sequence ID" value="NZ_JADGLK010000006.1"/>
</dbReference>
<evidence type="ECO:0000313" key="1">
    <source>
        <dbReference type="EMBL" id="TFU23637.1"/>
    </source>
</evidence>
<evidence type="ECO:0000313" key="2">
    <source>
        <dbReference type="Proteomes" id="UP000297951"/>
    </source>
</evidence>
<gene>
    <name evidence="1" type="ORF">E4U03_02745</name>
</gene>
<dbReference type="SUPFAM" id="SSF53448">
    <property type="entry name" value="Nucleotide-diphospho-sugar transferases"/>
    <property type="match status" value="1"/>
</dbReference>
<organism evidence="1 2">
    <name type="scientific">Rothia nasimurium</name>
    <dbReference type="NCBI Taxonomy" id="85336"/>
    <lineage>
        <taxon>Bacteria</taxon>
        <taxon>Bacillati</taxon>
        <taxon>Actinomycetota</taxon>
        <taxon>Actinomycetes</taxon>
        <taxon>Micrococcales</taxon>
        <taxon>Micrococcaceae</taxon>
        <taxon>Rothia</taxon>
    </lineage>
</organism>
<dbReference type="InterPro" id="IPR029044">
    <property type="entry name" value="Nucleotide-diphossugar_trans"/>
</dbReference>
<evidence type="ECO:0008006" key="3">
    <source>
        <dbReference type="Google" id="ProtNLM"/>
    </source>
</evidence>
<accession>A0A4Y9F5J7</accession>
<name>A0A4Y9F5J7_9MICC</name>
<sequence length="292" mass="32970">MVSMDLTYSRPVKIVLKSAAMGRLRALNAVSKKSIVGKAPITLSLTSYADRLKTVWYTIESLAQGSVLPARFILWVDEEDFSIDNYPELKRLQNRGLEIRFTKNYGPHKKAYPYCLETGGEENLLVTADDDILYPKNWLRYLNEAAVQYPGEFLGYRTHRFTLDAQGQVAPYKQWVYGSVNDALYSNFITTGAGTIFPVTLQKALKEAGEDFLDKSPKADDIWVNIIALRNGLKARKIDHRGMTFISIPRTQKNALHHQNVAENLNDKQLAASITQNEIDLIAQDAPRVSEN</sequence>
<protein>
    <recommendedName>
        <fullName evidence="3">Glycosyltransferase</fullName>
    </recommendedName>
</protein>
<proteinExistence type="predicted"/>
<dbReference type="CDD" id="cd00761">
    <property type="entry name" value="Glyco_tranf_GTA_type"/>
    <property type="match status" value="1"/>
</dbReference>